<reference evidence="8 9" key="1">
    <citation type="submission" date="2020-08" db="EMBL/GenBank/DDBJ databases">
        <title>Genomic Encyclopedia of Type Strains, Phase IV (KMG-IV): sequencing the most valuable type-strain genomes for metagenomic binning, comparative biology and taxonomic classification.</title>
        <authorList>
            <person name="Goeker M."/>
        </authorList>
    </citation>
    <scope>NUCLEOTIDE SEQUENCE [LARGE SCALE GENOMIC DNA]</scope>
    <source>
        <strain evidence="8 9">DSM 27057</strain>
    </source>
</reference>
<evidence type="ECO:0000313" key="9">
    <source>
        <dbReference type="Proteomes" id="UP000548867"/>
    </source>
</evidence>
<dbReference type="Pfam" id="PF00111">
    <property type="entry name" value="Fer2"/>
    <property type="match status" value="1"/>
</dbReference>
<evidence type="ECO:0000256" key="3">
    <source>
        <dbReference type="ARBA" id="ARBA00022723"/>
    </source>
</evidence>
<dbReference type="GO" id="GO:0009055">
    <property type="term" value="F:electron transfer activity"/>
    <property type="evidence" value="ECO:0007669"/>
    <property type="project" value="TreeGrafter"/>
</dbReference>
<comment type="similarity">
    <text evidence="1">Belongs to the adrenodoxin/putidaredoxin family.</text>
</comment>
<dbReference type="EMBL" id="JACIDX010000011">
    <property type="protein sequence ID" value="MBB3956073.1"/>
    <property type="molecule type" value="Genomic_DNA"/>
</dbReference>
<dbReference type="InterPro" id="IPR001041">
    <property type="entry name" value="2Fe-2S_ferredoxin-type"/>
</dbReference>
<dbReference type="Proteomes" id="UP000548867">
    <property type="component" value="Unassembled WGS sequence"/>
</dbReference>
<dbReference type="AlphaFoldDB" id="A0A7W6CGF7"/>
<dbReference type="SUPFAM" id="SSF54292">
    <property type="entry name" value="2Fe-2S ferredoxin-like"/>
    <property type="match status" value="1"/>
</dbReference>
<comment type="cofactor">
    <cofactor evidence="6">
        <name>[2Fe-2S] cluster</name>
        <dbReference type="ChEBI" id="CHEBI:190135"/>
    </cofactor>
</comment>
<dbReference type="PANTHER" id="PTHR23426">
    <property type="entry name" value="FERREDOXIN/ADRENODOXIN"/>
    <property type="match status" value="1"/>
</dbReference>
<evidence type="ECO:0000259" key="7">
    <source>
        <dbReference type="PROSITE" id="PS51085"/>
    </source>
</evidence>
<proteinExistence type="inferred from homology"/>
<dbReference type="GO" id="GO:0140647">
    <property type="term" value="P:P450-containing electron transport chain"/>
    <property type="evidence" value="ECO:0007669"/>
    <property type="project" value="InterPro"/>
</dbReference>
<dbReference type="GO" id="GO:0005829">
    <property type="term" value="C:cytosol"/>
    <property type="evidence" value="ECO:0007669"/>
    <property type="project" value="TreeGrafter"/>
</dbReference>
<keyword evidence="5" id="KW-0411">Iron-sulfur</keyword>
<dbReference type="Gene3D" id="3.10.20.30">
    <property type="match status" value="1"/>
</dbReference>
<dbReference type="InterPro" id="IPR001055">
    <property type="entry name" value="Adrenodoxin-like"/>
</dbReference>
<dbReference type="PROSITE" id="PS51085">
    <property type="entry name" value="2FE2S_FER_2"/>
    <property type="match status" value="1"/>
</dbReference>
<protein>
    <submittedName>
        <fullName evidence="8">2Fe-2S ferredoxin</fullName>
    </submittedName>
</protein>
<accession>A0A7W6CGF7</accession>
<evidence type="ECO:0000256" key="4">
    <source>
        <dbReference type="ARBA" id="ARBA00023004"/>
    </source>
</evidence>
<keyword evidence="3" id="KW-0479">Metal-binding</keyword>
<evidence type="ECO:0000313" key="8">
    <source>
        <dbReference type="EMBL" id="MBB3956073.1"/>
    </source>
</evidence>
<evidence type="ECO:0000256" key="6">
    <source>
        <dbReference type="ARBA" id="ARBA00034078"/>
    </source>
</evidence>
<dbReference type="InterPro" id="IPR036010">
    <property type="entry name" value="2Fe-2S_ferredoxin-like_sf"/>
</dbReference>
<feature type="domain" description="2Fe-2S ferredoxin-type" evidence="7">
    <location>
        <begin position="2"/>
        <end position="105"/>
    </location>
</feature>
<evidence type="ECO:0000256" key="5">
    <source>
        <dbReference type="ARBA" id="ARBA00023014"/>
    </source>
</evidence>
<keyword evidence="4" id="KW-0408">Iron</keyword>
<sequence>MATINYRLADGTDQVVDVPQGWSLMEGAVKNGLRGILADCGGACSCATCQVVIPDDWIARLTPASEEEEAMMEFAADPQAGSRLSCQIPVTEAMDGMVVQLPKTQLI</sequence>
<dbReference type="PANTHER" id="PTHR23426:SF65">
    <property type="entry name" value="FERREDOXIN-2, MITOCHONDRIAL"/>
    <property type="match status" value="1"/>
</dbReference>
<organism evidence="8 9">
    <name type="scientific">Novosphingobium sediminicola</name>
    <dbReference type="NCBI Taxonomy" id="563162"/>
    <lineage>
        <taxon>Bacteria</taxon>
        <taxon>Pseudomonadati</taxon>
        <taxon>Pseudomonadota</taxon>
        <taxon>Alphaproteobacteria</taxon>
        <taxon>Sphingomonadales</taxon>
        <taxon>Sphingomonadaceae</taxon>
        <taxon>Novosphingobium</taxon>
    </lineage>
</organism>
<dbReference type="RefSeq" id="WP_183626923.1">
    <property type="nucleotide sequence ID" value="NZ_JACIDX010000011.1"/>
</dbReference>
<evidence type="ECO:0000256" key="2">
    <source>
        <dbReference type="ARBA" id="ARBA00022714"/>
    </source>
</evidence>
<comment type="caution">
    <text evidence="8">The sequence shown here is derived from an EMBL/GenBank/DDBJ whole genome shotgun (WGS) entry which is preliminary data.</text>
</comment>
<dbReference type="GO" id="GO:0046872">
    <property type="term" value="F:metal ion binding"/>
    <property type="evidence" value="ECO:0007669"/>
    <property type="project" value="UniProtKB-KW"/>
</dbReference>
<name>A0A7W6CGF7_9SPHN</name>
<evidence type="ECO:0000256" key="1">
    <source>
        <dbReference type="ARBA" id="ARBA00010914"/>
    </source>
</evidence>
<dbReference type="PRINTS" id="PR00355">
    <property type="entry name" value="ADRENODOXIN"/>
</dbReference>
<gene>
    <name evidence="8" type="ORF">GGR38_003030</name>
</gene>
<dbReference type="GO" id="GO:0051537">
    <property type="term" value="F:2 iron, 2 sulfur cluster binding"/>
    <property type="evidence" value="ECO:0007669"/>
    <property type="project" value="UniProtKB-KW"/>
</dbReference>
<keyword evidence="9" id="KW-1185">Reference proteome</keyword>
<dbReference type="InterPro" id="IPR012675">
    <property type="entry name" value="Beta-grasp_dom_sf"/>
</dbReference>
<keyword evidence="2" id="KW-0001">2Fe-2S</keyword>